<dbReference type="EMBL" id="BAAATE010000026">
    <property type="protein sequence ID" value="GAA2685453.1"/>
    <property type="molecule type" value="Genomic_DNA"/>
</dbReference>
<protein>
    <submittedName>
        <fullName evidence="1">Uncharacterized protein</fullName>
    </submittedName>
</protein>
<reference evidence="2" key="1">
    <citation type="journal article" date="2019" name="Int. J. Syst. Evol. Microbiol.">
        <title>The Global Catalogue of Microorganisms (GCM) 10K type strain sequencing project: providing services to taxonomists for standard genome sequencing and annotation.</title>
        <authorList>
            <consortium name="The Broad Institute Genomics Platform"/>
            <consortium name="The Broad Institute Genome Sequencing Center for Infectious Disease"/>
            <person name="Wu L."/>
            <person name="Ma J."/>
        </authorList>
    </citation>
    <scope>NUCLEOTIDE SEQUENCE [LARGE SCALE GENOMIC DNA]</scope>
    <source>
        <strain evidence="2">JCM 6835</strain>
    </source>
</reference>
<sequence length="349" mass="37259">MGPLGCAEEYTVGIYDRTGGRQYGTAEASALDWSRVLDDTSEANVTVPYQGPECCQLLGDTRSWCNELAVFRDQTLVWQGPIVKILHRGDETLLQARDVTQWLFRRKIRALLDFTGSSRADLTVIARKLVEHGFAPDDPNVLAYLLVSASGIVGERKYATNSGYVLDQLRELARTGLDFTVLGRRILLMGEGPLGRLPGLSDEHFVGPLSVIEDGLAAITHATVIGKGVMAEAGGVGECGLLEFIAQEEEIQDVASAQAEANALVAAADPAPLFLEVPDDSQLAPDAPVGINDLIPGVVVPVTSEATCRTVAADLRLVRVKMSFTEHDGEKVGITLAPLGIDTAPAIVA</sequence>
<gene>
    <name evidence="1" type="ORF">GCM10010412_072480</name>
</gene>
<proteinExistence type="predicted"/>
<accession>A0ABP6F6V8</accession>
<keyword evidence="2" id="KW-1185">Reference proteome</keyword>
<dbReference type="RefSeq" id="WP_346152867.1">
    <property type="nucleotide sequence ID" value="NZ_BAAATE010000026.1"/>
</dbReference>
<evidence type="ECO:0000313" key="2">
    <source>
        <dbReference type="Proteomes" id="UP001501666"/>
    </source>
</evidence>
<comment type="caution">
    <text evidence="1">The sequence shown here is derived from an EMBL/GenBank/DDBJ whole genome shotgun (WGS) entry which is preliminary data.</text>
</comment>
<dbReference type="Proteomes" id="UP001501666">
    <property type="component" value="Unassembled WGS sequence"/>
</dbReference>
<organism evidence="1 2">
    <name type="scientific">Nonomuraea recticatena</name>
    <dbReference type="NCBI Taxonomy" id="46178"/>
    <lineage>
        <taxon>Bacteria</taxon>
        <taxon>Bacillati</taxon>
        <taxon>Actinomycetota</taxon>
        <taxon>Actinomycetes</taxon>
        <taxon>Streptosporangiales</taxon>
        <taxon>Streptosporangiaceae</taxon>
        <taxon>Nonomuraea</taxon>
    </lineage>
</organism>
<evidence type="ECO:0000313" key="1">
    <source>
        <dbReference type="EMBL" id="GAA2685453.1"/>
    </source>
</evidence>
<name>A0ABP6F6V8_9ACTN</name>